<proteinExistence type="predicted"/>
<feature type="non-terminal residue" evidence="1">
    <location>
        <position position="87"/>
    </location>
</feature>
<dbReference type="Proteomes" id="UP000247233">
    <property type="component" value="Unassembled WGS sequence"/>
</dbReference>
<comment type="caution">
    <text evidence="1">The sequence shown here is derived from an EMBL/GenBank/DDBJ whole genome shotgun (WGS) entry which is preliminary data.</text>
</comment>
<dbReference type="EMBL" id="MSFL01000012">
    <property type="protein sequence ID" value="PWY82237.1"/>
    <property type="molecule type" value="Genomic_DNA"/>
</dbReference>
<protein>
    <submittedName>
        <fullName evidence="1">Uncharacterized protein</fullName>
    </submittedName>
</protein>
<organism evidence="1 2">
    <name type="scientific">Aspergillus heteromorphus CBS 117.55</name>
    <dbReference type="NCBI Taxonomy" id="1448321"/>
    <lineage>
        <taxon>Eukaryota</taxon>
        <taxon>Fungi</taxon>
        <taxon>Dikarya</taxon>
        <taxon>Ascomycota</taxon>
        <taxon>Pezizomycotina</taxon>
        <taxon>Eurotiomycetes</taxon>
        <taxon>Eurotiomycetidae</taxon>
        <taxon>Eurotiales</taxon>
        <taxon>Aspergillaceae</taxon>
        <taxon>Aspergillus</taxon>
        <taxon>Aspergillus subgen. Circumdati</taxon>
    </lineage>
</organism>
<keyword evidence="2" id="KW-1185">Reference proteome</keyword>
<dbReference type="VEuPathDB" id="FungiDB:BO70DRAFT_362158"/>
<evidence type="ECO:0000313" key="1">
    <source>
        <dbReference type="EMBL" id="PWY82237.1"/>
    </source>
</evidence>
<dbReference type="AlphaFoldDB" id="A0A317WA95"/>
<sequence>MLLLSAPTGQCPRTRRFLINPPLIALLNLRAFASPQPGLLPGRQTDKDHRSILVSPSMHACMLAADGALCWSHRSRLSLSARTKGLD</sequence>
<dbReference type="RefSeq" id="XP_025399502.1">
    <property type="nucleotide sequence ID" value="XM_025543218.1"/>
</dbReference>
<name>A0A317WA95_9EURO</name>
<gene>
    <name evidence="1" type="ORF">BO70DRAFT_362158</name>
</gene>
<accession>A0A317WA95</accession>
<evidence type="ECO:0000313" key="2">
    <source>
        <dbReference type="Proteomes" id="UP000247233"/>
    </source>
</evidence>
<reference evidence="1 2" key="1">
    <citation type="submission" date="2016-12" db="EMBL/GenBank/DDBJ databases">
        <title>The genomes of Aspergillus section Nigri reveals drivers in fungal speciation.</title>
        <authorList>
            <consortium name="DOE Joint Genome Institute"/>
            <person name="Vesth T.C."/>
            <person name="Nybo J."/>
            <person name="Theobald S."/>
            <person name="Brandl J."/>
            <person name="Frisvad J.C."/>
            <person name="Nielsen K.F."/>
            <person name="Lyhne E.K."/>
            <person name="Kogle M.E."/>
            <person name="Kuo A."/>
            <person name="Riley R."/>
            <person name="Clum A."/>
            <person name="Nolan M."/>
            <person name="Lipzen A."/>
            <person name="Salamov A."/>
            <person name="Henrissat B."/>
            <person name="Wiebenga A."/>
            <person name="De Vries R.P."/>
            <person name="Grigoriev I.V."/>
            <person name="Mortensen U.H."/>
            <person name="Andersen M.R."/>
            <person name="Baker S.E."/>
        </authorList>
    </citation>
    <scope>NUCLEOTIDE SEQUENCE [LARGE SCALE GENOMIC DNA]</scope>
    <source>
        <strain evidence="1 2">CBS 117.55</strain>
    </source>
</reference>
<dbReference type="GeneID" id="37065455"/>